<keyword evidence="1" id="KW-0812">Transmembrane</keyword>
<keyword evidence="1" id="KW-0472">Membrane</keyword>
<gene>
    <name evidence="2" type="ORF">LX12_001321</name>
</gene>
<protein>
    <recommendedName>
        <fullName evidence="4">SHOCT domain-containing protein</fullName>
    </recommendedName>
</protein>
<keyword evidence="3" id="KW-1185">Reference proteome</keyword>
<evidence type="ECO:0008006" key="4">
    <source>
        <dbReference type="Google" id="ProtNLM"/>
    </source>
</evidence>
<dbReference type="EMBL" id="JAMTCG010000002">
    <property type="protein sequence ID" value="MCP2160142.1"/>
    <property type="molecule type" value="Genomic_DNA"/>
</dbReference>
<evidence type="ECO:0000313" key="2">
    <source>
        <dbReference type="EMBL" id="MCP2160142.1"/>
    </source>
</evidence>
<accession>A0ABT1GYS2</accession>
<dbReference type="RefSeq" id="WP_253653716.1">
    <property type="nucleotide sequence ID" value="NZ_BAAAOE010000001.1"/>
</dbReference>
<evidence type="ECO:0000313" key="3">
    <source>
        <dbReference type="Proteomes" id="UP001205740"/>
    </source>
</evidence>
<feature type="transmembrane region" description="Helical" evidence="1">
    <location>
        <begin position="12"/>
        <end position="31"/>
    </location>
</feature>
<name>A0ABT1GYS2_9NOCA</name>
<organism evidence="2 3">
    <name type="scientific">Williamsia serinedens</name>
    <dbReference type="NCBI Taxonomy" id="391736"/>
    <lineage>
        <taxon>Bacteria</taxon>
        <taxon>Bacillati</taxon>
        <taxon>Actinomycetota</taxon>
        <taxon>Actinomycetes</taxon>
        <taxon>Mycobacteriales</taxon>
        <taxon>Nocardiaceae</taxon>
        <taxon>Williamsia</taxon>
    </lineage>
</organism>
<evidence type="ECO:0000256" key="1">
    <source>
        <dbReference type="SAM" id="Phobius"/>
    </source>
</evidence>
<sequence length="82" mass="8945">MMNGAGMGIGGFWVVIVFLVVVVVGVVAVVVMRGDRGRGTVVTKEPTVHEGTARDVIEMRYARGEITAAEMRSMLDDLDHRR</sequence>
<proteinExistence type="predicted"/>
<comment type="caution">
    <text evidence="2">The sequence shown here is derived from an EMBL/GenBank/DDBJ whole genome shotgun (WGS) entry which is preliminary data.</text>
</comment>
<dbReference type="Proteomes" id="UP001205740">
    <property type="component" value="Unassembled WGS sequence"/>
</dbReference>
<keyword evidence="1" id="KW-1133">Transmembrane helix</keyword>
<reference evidence="2 3" key="1">
    <citation type="submission" date="2022-06" db="EMBL/GenBank/DDBJ databases">
        <title>Genomic Encyclopedia of Archaeal and Bacterial Type Strains, Phase II (KMG-II): from individual species to whole genera.</title>
        <authorList>
            <person name="Goeker M."/>
        </authorList>
    </citation>
    <scope>NUCLEOTIDE SEQUENCE [LARGE SCALE GENOMIC DNA]</scope>
    <source>
        <strain evidence="2 3">DSM 45037</strain>
    </source>
</reference>